<name>A0AAI9V626_9PEZI</name>
<evidence type="ECO:0000313" key="1">
    <source>
        <dbReference type="EMBL" id="KAK1470045.1"/>
    </source>
</evidence>
<reference evidence="1 2" key="1">
    <citation type="submission" date="2016-10" db="EMBL/GenBank/DDBJ databases">
        <title>The genome sequence of Colletotrichum fioriniae PJ7.</title>
        <authorList>
            <person name="Baroncelli R."/>
        </authorList>
    </citation>
    <scope>NUCLEOTIDE SEQUENCE [LARGE SCALE GENOMIC DNA]</scope>
    <source>
        <strain evidence="1">Col 31</strain>
    </source>
</reference>
<dbReference type="AlphaFoldDB" id="A0AAI9V626"/>
<protein>
    <submittedName>
        <fullName evidence="1">Uncharacterized protein</fullName>
    </submittedName>
</protein>
<comment type="caution">
    <text evidence="1">The sequence shown here is derived from an EMBL/GenBank/DDBJ whole genome shotgun (WGS) entry which is preliminary data.</text>
</comment>
<dbReference type="EMBL" id="MLGG01000001">
    <property type="protein sequence ID" value="KAK1470045.1"/>
    <property type="molecule type" value="Genomic_DNA"/>
</dbReference>
<evidence type="ECO:0000313" key="2">
    <source>
        <dbReference type="Proteomes" id="UP001239795"/>
    </source>
</evidence>
<dbReference type="Proteomes" id="UP001239795">
    <property type="component" value="Unassembled WGS sequence"/>
</dbReference>
<keyword evidence="2" id="KW-1185">Reference proteome</keyword>
<organism evidence="1 2">
    <name type="scientific">Colletotrichum melonis</name>
    <dbReference type="NCBI Taxonomy" id="1209925"/>
    <lineage>
        <taxon>Eukaryota</taxon>
        <taxon>Fungi</taxon>
        <taxon>Dikarya</taxon>
        <taxon>Ascomycota</taxon>
        <taxon>Pezizomycotina</taxon>
        <taxon>Sordariomycetes</taxon>
        <taxon>Hypocreomycetidae</taxon>
        <taxon>Glomerellales</taxon>
        <taxon>Glomerellaceae</taxon>
        <taxon>Colletotrichum</taxon>
        <taxon>Colletotrichum acutatum species complex</taxon>
    </lineage>
</organism>
<proteinExistence type="predicted"/>
<gene>
    <name evidence="1" type="ORF">CMEL01_01812</name>
</gene>
<sequence>MCAGPILGCRRERDIAPRSRSEAAAS</sequence>
<accession>A0AAI9V626</accession>